<evidence type="ECO:0000259" key="3">
    <source>
        <dbReference type="PROSITE" id="PS50089"/>
    </source>
</evidence>
<sequence length="307" mass="33916">MYPTPHYPAPLPSSSKPTQPTKKRQRKKDPANDEPPPEKRGAIMKKKCPKNILDRVDRVMSQRFFMLSRRRNPGELREEFGVLGSTGNVYTVTIGNFPSCSCPDASKGNHCKHILFIYLKVLQVPQESHVWYQKALLTSELDEIFSRATPAPNSAALADHHIQEAYARATGASSSQPSSSSGKDKGKPKRKELGPEDDCAVCYEAMGGKGSESLTWCDACGNALHSQCFAEWARSSRGSVTCVYCRVPWPNAPMKTEAKNAGDDNRSEGYLNLAGVAGISPVRDTSSYYHGYGHGRRYYGSIDDDFE</sequence>
<feature type="domain" description="SWIM-type" evidence="4">
    <location>
        <begin position="90"/>
        <end position="122"/>
    </location>
</feature>
<dbReference type="Proteomes" id="UP000053558">
    <property type="component" value="Unassembled WGS sequence"/>
</dbReference>
<dbReference type="PANTHER" id="PTHR21540:SF0">
    <property type="entry name" value="PHD FAMILY PROTEIN"/>
    <property type="match status" value="1"/>
</dbReference>
<feature type="region of interest" description="Disordered" evidence="2">
    <location>
        <begin position="168"/>
        <end position="194"/>
    </location>
</feature>
<evidence type="ECO:0000259" key="4">
    <source>
        <dbReference type="PROSITE" id="PS50966"/>
    </source>
</evidence>
<dbReference type="PANTHER" id="PTHR21540">
    <property type="entry name" value="RING FINGER AND SWIM DOMAIN-CONTAINING PROTEIN 2"/>
    <property type="match status" value="1"/>
</dbReference>
<feature type="domain" description="RING-type" evidence="3">
    <location>
        <begin position="199"/>
        <end position="246"/>
    </location>
</feature>
<evidence type="ECO:0000313" key="5">
    <source>
        <dbReference type="EMBL" id="EIW84622.1"/>
    </source>
</evidence>
<evidence type="ECO:0000313" key="6">
    <source>
        <dbReference type="Proteomes" id="UP000053558"/>
    </source>
</evidence>
<dbReference type="Gene3D" id="3.30.40.10">
    <property type="entry name" value="Zinc/RING finger domain, C3HC4 (zinc finger)"/>
    <property type="match status" value="1"/>
</dbReference>
<comment type="caution">
    <text evidence="5">The sequence shown here is derived from an EMBL/GenBank/DDBJ whole genome shotgun (WGS) entry which is preliminary data.</text>
</comment>
<dbReference type="OMA" id="CKHIVYV"/>
<protein>
    <recommendedName>
        <fullName evidence="7">SWIM-type domain-containing protein</fullName>
    </recommendedName>
</protein>
<dbReference type="Pfam" id="PF04434">
    <property type="entry name" value="SWIM"/>
    <property type="match status" value="1"/>
</dbReference>
<dbReference type="EMBL" id="JH711574">
    <property type="protein sequence ID" value="EIW84622.1"/>
    <property type="molecule type" value="Genomic_DNA"/>
</dbReference>
<dbReference type="GeneID" id="19199261"/>
<dbReference type="RefSeq" id="XP_007764365.1">
    <property type="nucleotide sequence ID" value="XM_007766175.1"/>
</dbReference>
<dbReference type="KEGG" id="cput:CONPUDRAFT_116757"/>
<dbReference type="InterPro" id="IPR013083">
    <property type="entry name" value="Znf_RING/FYVE/PHD"/>
</dbReference>
<dbReference type="InterPro" id="IPR001841">
    <property type="entry name" value="Znf_RING"/>
</dbReference>
<proteinExistence type="predicted"/>
<feature type="compositionally biased region" description="Pro residues" evidence="2">
    <location>
        <begin position="1"/>
        <end position="11"/>
    </location>
</feature>
<dbReference type="InterPro" id="IPR007527">
    <property type="entry name" value="Znf_SWIM"/>
</dbReference>
<dbReference type="PROSITE" id="PS50966">
    <property type="entry name" value="ZF_SWIM"/>
    <property type="match status" value="1"/>
</dbReference>
<evidence type="ECO:0000256" key="2">
    <source>
        <dbReference type="SAM" id="MobiDB-lite"/>
    </source>
</evidence>
<gene>
    <name evidence="5" type="ORF">CONPUDRAFT_116757</name>
</gene>
<evidence type="ECO:0000256" key="1">
    <source>
        <dbReference type="PROSITE-ProRule" id="PRU00175"/>
    </source>
</evidence>
<dbReference type="GO" id="GO:0008270">
    <property type="term" value="F:zinc ion binding"/>
    <property type="evidence" value="ECO:0007669"/>
    <property type="project" value="UniProtKB-KW"/>
</dbReference>
<feature type="region of interest" description="Disordered" evidence="2">
    <location>
        <begin position="1"/>
        <end position="45"/>
    </location>
</feature>
<name>A0A5M3MZQ1_CONPW</name>
<dbReference type="InterPro" id="IPR039903">
    <property type="entry name" value="Zswim2"/>
</dbReference>
<evidence type="ECO:0008006" key="7">
    <source>
        <dbReference type="Google" id="ProtNLM"/>
    </source>
</evidence>
<organism evidence="5 6">
    <name type="scientific">Coniophora puteana (strain RWD-64-598)</name>
    <name type="common">Brown rot fungus</name>
    <dbReference type="NCBI Taxonomy" id="741705"/>
    <lineage>
        <taxon>Eukaryota</taxon>
        <taxon>Fungi</taxon>
        <taxon>Dikarya</taxon>
        <taxon>Basidiomycota</taxon>
        <taxon>Agaricomycotina</taxon>
        <taxon>Agaricomycetes</taxon>
        <taxon>Agaricomycetidae</taxon>
        <taxon>Boletales</taxon>
        <taxon>Coniophorineae</taxon>
        <taxon>Coniophoraceae</taxon>
        <taxon>Coniophora</taxon>
    </lineage>
</organism>
<accession>A0A5M3MZQ1</accession>
<keyword evidence="1" id="KW-0479">Metal-binding</keyword>
<dbReference type="GO" id="GO:0061630">
    <property type="term" value="F:ubiquitin protein ligase activity"/>
    <property type="evidence" value="ECO:0007669"/>
    <property type="project" value="InterPro"/>
</dbReference>
<dbReference type="AlphaFoldDB" id="A0A5M3MZQ1"/>
<feature type="compositionally biased region" description="Basic and acidic residues" evidence="2">
    <location>
        <begin position="28"/>
        <end position="41"/>
    </location>
</feature>
<keyword evidence="1" id="KW-0863">Zinc-finger</keyword>
<reference evidence="6" key="1">
    <citation type="journal article" date="2012" name="Science">
        <title>The Paleozoic origin of enzymatic lignin decomposition reconstructed from 31 fungal genomes.</title>
        <authorList>
            <person name="Floudas D."/>
            <person name="Binder M."/>
            <person name="Riley R."/>
            <person name="Barry K."/>
            <person name="Blanchette R.A."/>
            <person name="Henrissat B."/>
            <person name="Martinez A.T."/>
            <person name="Otillar R."/>
            <person name="Spatafora J.W."/>
            <person name="Yadav J.S."/>
            <person name="Aerts A."/>
            <person name="Benoit I."/>
            <person name="Boyd A."/>
            <person name="Carlson A."/>
            <person name="Copeland A."/>
            <person name="Coutinho P.M."/>
            <person name="de Vries R.P."/>
            <person name="Ferreira P."/>
            <person name="Findley K."/>
            <person name="Foster B."/>
            <person name="Gaskell J."/>
            <person name="Glotzer D."/>
            <person name="Gorecki P."/>
            <person name="Heitman J."/>
            <person name="Hesse C."/>
            <person name="Hori C."/>
            <person name="Igarashi K."/>
            <person name="Jurgens J.A."/>
            <person name="Kallen N."/>
            <person name="Kersten P."/>
            <person name="Kohler A."/>
            <person name="Kuees U."/>
            <person name="Kumar T.K.A."/>
            <person name="Kuo A."/>
            <person name="LaButti K."/>
            <person name="Larrondo L.F."/>
            <person name="Lindquist E."/>
            <person name="Ling A."/>
            <person name="Lombard V."/>
            <person name="Lucas S."/>
            <person name="Lundell T."/>
            <person name="Martin R."/>
            <person name="McLaughlin D.J."/>
            <person name="Morgenstern I."/>
            <person name="Morin E."/>
            <person name="Murat C."/>
            <person name="Nagy L.G."/>
            <person name="Nolan M."/>
            <person name="Ohm R.A."/>
            <person name="Patyshakuliyeva A."/>
            <person name="Rokas A."/>
            <person name="Ruiz-Duenas F.J."/>
            <person name="Sabat G."/>
            <person name="Salamov A."/>
            <person name="Samejima M."/>
            <person name="Schmutz J."/>
            <person name="Slot J.C."/>
            <person name="St John F."/>
            <person name="Stenlid J."/>
            <person name="Sun H."/>
            <person name="Sun S."/>
            <person name="Syed K."/>
            <person name="Tsang A."/>
            <person name="Wiebenga A."/>
            <person name="Young D."/>
            <person name="Pisabarro A."/>
            <person name="Eastwood D.C."/>
            <person name="Martin F."/>
            <person name="Cullen D."/>
            <person name="Grigoriev I.V."/>
            <person name="Hibbett D.S."/>
        </authorList>
    </citation>
    <scope>NUCLEOTIDE SEQUENCE [LARGE SCALE GENOMIC DNA]</scope>
    <source>
        <strain evidence="6">RWD-64-598 SS2</strain>
    </source>
</reference>
<dbReference type="SUPFAM" id="SSF57850">
    <property type="entry name" value="RING/U-box"/>
    <property type="match status" value="1"/>
</dbReference>
<dbReference type="OrthoDB" id="2122982at2759"/>
<keyword evidence="6" id="KW-1185">Reference proteome</keyword>
<keyword evidence="1" id="KW-0862">Zinc</keyword>
<dbReference type="PROSITE" id="PS50089">
    <property type="entry name" value="ZF_RING_2"/>
    <property type="match status" value="1"/>
</dbReference>